<keyword evidence="1" id="KW-0808">Transferase</keyword>
<accession>A0A5A7RBS7</accession>
<protein>
    <submittedName>
        <fullName evidence="1">Tyrosine-protein kinase Yes</fullName>
    </submittedName>
</protein>
<proteinExistence type="predicted"/>
<dbReference type="GO" id="GO:0016301">
    <property type="term" value="F:kinase activity"/>
    <property type="evidence" value="ECO:0007669"/>
    <property type="project" value="UniProtKB-KW"/>
</dbReference>
<name>A0A5A7RBS7_STRAF</name>
<gene>
    <name evidence="1" type="ORF">STAS_32724</name>
</gene>
<keyword evidence="2" id="KW-1185">Reference proteome</keyword>
<evidence type="ECO:0000313" key="1">
    <source>
        <dbReference type="EMBL" id="GER55079.1"/>
    </source>
</evidence>
<comment type="caution">
    <text evidence="1">The sequence shown here is derived from an EMBL/GenBank/DDBJ whole genome shotgun (WGS) entry which is preliminary data.</text>
</comment>
<organism evidence="1 2">
    <name type="scientific">Striga asiatica</name>
    <name type="common">Asiatic witchweed</name>
    <name type="synonym">Buchnera asiatica</name>
    <dbReference type="NCBI Taxonomy" id="4170"/>
    <lineage>
        <taxon>Eukaryota</taxon>
        <taxon>Viridiplantae</taxon>
        <taxon>Streptophyta</taxon>
        <taxon>Embryophyta</taxon>
        <taxon>Tracheophyta</taxon>
        <taxon>Spermatophyta</taxon>
        <taxon>Magnoliopsida</taxon>
        <taxon>eudicotyledons</taxon>
        <taxon>Gunneridae</taxon>
        <taxon>Pentapetalae</taxon>
        <taxon>asterids</taxon>
        <taxon>lamiids</taxon>
        <taxon>Lamiales</taxon>
        <taxon>Orobanchaceae</taxon>
        <taxon>Buchnereae</taxon>
        <taxon>Striga</taxon>
    </lineage>
</organism>
<dbReference type="EMBL" id="BKCP01011625">
    <property type="protein sequence ID" value="GER55079.1"/>
    <property type="molecule type" value="Genomic_DNA"/>
</dbReference>
<keyword evidence="1" id="KW-0418">Kinase</keyword>
<reference evidence="2" key="1">
    <citation type="journal article" date="2019" name="Curr. Biol.">
        <title>Genome Sequence of Striga asiatica Provides Insight into the Evolution of Plant Parasitism.</title>
        <authorList>
            <person name="Yoshida S."/>
            <person name="Kim S."/>
            <person name="Wafula E.K."/>
            <person name="Tanskanen J."/>
            <person name="Kim Y.M."/>
            <person name="Honaas L."/>
            <person name="Yang Z."/>
            <person name="Spallek T."/>
            <person name="Conn C.E."/>
            <person name="Ichihashi Y."/>
            <person name="Cheong K."/>
            <person name="Cui S."/>
            <person name="Der J.P."/>
            <person name="Gundlach H."/>
            <person name="Jiao Y."/>
            <person name="Hori C."/>
            <person name="Ishida J.K."/>
            <person name="Kasahara H."/>
            <person name="Kiba T."/>
            <person name="Kim M.S."/>
            <person name="Koo N."/>
            <person name="Laohavisit A."/>
            <person name="Lee Y.H."/>
            <person name="Lumba S."/>
            <person name="McCourt P."/>
            <person name="Mortimer J.C."/>
            <person name="Mutuku J.M."/>
            <person name="Nomura T."/>
            <person name="Sasaki-Sekimoto Y."/>
            <person name="Seto Y."/>
            <person name="Wang Y."/>
            <person name="Wakatake T."/>
            <person name="Sakakibara H."/>
            <person name="Demura T."/>
            <person name="Yamaguchi S."/>
            <person name="Yoneyama K."/>
            <person name="Manabe R.I."/>
            <person name="Nelson D.C."/>
            <person name="Schulman A.H."/>
            <person name="Timko M.P."/>
            <person name="dePamphilis C.W."/>
            <person name="Choi D."/>
            <person name="Shirasu K."/>
        </authorList>
    </citation>
    <scope>NUCLEOTIDE SEQUENCE [LARGE SCALE GENOMIC DNA]</scope>
    <source>
        <strain evidence="2">cv. UVA1</strain>
    </source>
</reference>
<dbReference type="Proteomes" id="UP000325081">
    <property type="component" value="Unassembled WGS sequence"/>
</dbReference>
<evidence type="ECO:0000313" key="2">
    <source>
        <dbReference type="Proteomes" id="UP000325081"/>
    </source>
</evidence>
<dbReference type="AlphaFoldDB" id="A0A5A7RBS7"/>
<sequence length="102" mass="11629">METKLCVQETEAICPRPRGSASVHVQVASHLCLGLRPIWIDCASRPSSTAALVISSTTTLVDRPRPASASLTSDPRRQSMRLLKLLRHGCFFNLWFQHWWWR</sequence>